<evidence type="ECO:0000256" key="7">
    <source>
        <dbReference type="SAM" id="MobiDB-lite"/>
    </source>
</evidence>
<evidence type="ECO:0000313" key="11">
    <source>
        <dbReference type="RefSeq" id="XP_044770607.1"/>
    </source>
</evidence>
<comment type="similarity">
    <text evidence="6">Belongs to the MTSS family.</text>
</comment>
<keyword evidence="5" id="KW-0009">Actin-binding</keyword>
<dbReference type="GO" id="GO:0003779">
    <property type="term" value="F:actin binding"/>
    <property type="evidence" value="ECO:0007669"/>
    <property type="project" value="UniProtKB-KW"/>
</dbReference>
<dbReference type="PROSITE" id="PS51082">
    <property type="entry name" value="WH2"/>
    <property type="match status" value="1"/>
</dbReference>
<dbReference type="GO" id="GO:0009898">
    <property type="term" value="C:cytoplasmic side of plasma membrane"/>
    <property type="evidence" value="ECO:0007669"/>
    <property type="project" value="TreeGrafter"/>
</dbReference>
<feature type="compositionally biased region" description="Low complexity" evidence="7">
    <location>
        <begin position="542"/>
        <end position="557"/>
    </location>
</feature>
<keyword evidence="4" id="KW-0175">Coiled coil</keyword>
<dbReference type="GO" id="GO:0034334">
    <property type="term" value="P:adherens junction maintenance"/>
    <property type="evidence" value="ECO:0007669"/>
    <property type="project" value="TreeGrafter"/>
</dbReference>
<feature type="compositionally biased region" description="Low complexity" evidence="7">
    <location>
        <begin position="255"/>
        <end position="304"/>
    </location>
</feature>
<dbReference type="GO" id="GO:0007009">
    <property type="term" value="P:plasma membrane organization"/>
    <property type="evidence" value="ECO:0007669"/>
    <property type="project" value="InterPro"/>
</dbReference>
<evidence type="ECO:0000256" key="5">
    <source>
        <dbReference type="ARBA" id="ARBA00023203"/>
    </source>
</evidence>
<evidence type="ECO:0000313" key="10">
    <source>
        <dbReference type="Proteomes" id="UP000248481"/>
    </source>
</evidence>
<dbReference type="InterPro" id="IPR003124">
    <property type="entry name" value="WH2_dom"/>
</dbReference>
<dbReference type="PANTHER" id="PTHR15708">
    <property type="entry name" value="ACTIN BUNDLING/MISSING IN METASTASIS-RELATED"/>
    <property type="match status" value="1"/>
</dbReference>
<dbReference type="CDD" id="cd22060">
    <property type="entry name" value="WH2_MTSS1"/>
    <property type="match status" value="1"/>
</dbReference>
<feature type="compositionally biased region" description="Polar residues" evidence="7">
    <location>
        <begin position="314"/>
        <end position="334"/>
    </location>
</feature>
<evidence type="ECO:0000256" key="6">
    <source>
        <dbReference type="ARBA" id="ARBA00061293"/>
    </source>
</evidence>
<dbReference type="CTD" id="9788"/>
<feature type="domain" description="IMD" evidence="9">
    <location>
        <begin position="1"/>
        <end position="250"/>
    </location>
</feature>
<reference evidence="11" key="1">
    <citation type="submission" date="2025-08" db="UniProtKB">
        <authorList>
            <consortium name="RefSeq"/>
        </authorList>
    </citation>
    <scope>IDENTIFICATION</scope>
    <source>
        <tissue evidence="11">Blood</tissue>
    </source>
</reference>
<dbReference type="SUPFAM" id="SSF103657">
    <property type="entry name" value="BAR/IMD domain-like"/>
    <property type="match status" value="1"/>
</dbReference>
<protein>
    <submittedName>
        <fullName evidence="11">Protein MTSS 1 isoform X11</fullName>
    </submittedName>
</protein>
<proteinExistence type="inferred from homology"/>
<dbReference type="InterPro" id="IPR013606">
    <property type="entry name" value="I-BAR_dom"/>
</dbReference>
<dbReference type="PROSITE" id="PS51338">
    <property type="entry name" value="IMD"/>
    <property type="match status" value="1"/>
</dbReference>
<dbReference type="Proteomes" id="UP000248481">
    <property type="component" value="Chromosome 4"/>
</dbReference>
<evidence type="ECO:0000256" key="1">
    <source>
        <dbReference type="ARBA" id="ARBA00004496"/>
    </source>
</evidence>
<feature type="region of interest" description="Disordered" evidence="7">
    <location>
        <begin position="255"/>
        <end position="406"/>
    </location>
</feature>
<keyword evidence="3" id="KW-0597">Phosphoprotein</keyword>
<evidence type="ECO:0000259" key="9">
    <source>
        <dbReference type="PROSITE" id="PS51338"/>
    </source>
</evidence>
<dbReference type="FunFam" id="1.20.1270.60:FF:000010">
    <property type="entry name" value="Metastasis suppressor 1, isoform CRA_e"/>
    <property type="match status" value="1"/>
</dbReference>
<dbReference type="GO" id="GO:0032233">
    <property type="term" value="P:positive regulation of actin filament bundle assembly"/>
    <property type="evidence" value="ECO:0007669"/>
    <property type="project" value="TreeGrafter"/>
</dbReference>
<organism evidence="10 11">
    <name type="scientific">Neomonachus schauinslandi</name>
    <name type="common">Hawaiian monk seal</name>
    <name type="synonym">Monachus schauinslandi</name>
    <dbReference type="NCBI Taxonomy" id="29088"/>
    <lineage>
        <taxon>Eukaryota</taxon>
        <taxon>Metazoa</taxon>
        <taxon>Chordata</taxon>
        <taxon>Craniata</taxon>
        <taxon>Vertebrata</taxon>
        <taxon>Euteleostomi</taxon>
        <taxon>Mammalia</taxon>
        <taxon>Eutheria</taxon>
        <taxon>Laurasiatheria</taxon>
        <taxon>Carnivora</taxon>
        <taxon>Caniformia</taxon>
        <taxon>Pinnipedia</taxon>
        <taxon>Phocidae</taxon>
        <taxon>Monachinae</taxon>
        <taxon>Monachini</taxon>
        <taxon>Neomonachus</taxon>
    </lineage>
</organism>
<dbReference type="GO" id="GO:0005737">
    <property type="term" value="C:cytoplasm"/>
    <property type="evidence" value="ECO:0007669"/>
    <property type="project" value="UniProtKB-SubCell"/>
</dbReference>
<dbReference type="PANTHER" id="PTHR15708:SF10">
    <property type="entry name" value="PROTEIN MTSS 1"/>
    <property type="match status" value="1"/>
</dbReference>
<feature type="domain" description="WH2" evidence="8">
    <location>
        <begin position="661"/>
        <end position="678"/>
    </location>
</feature>
<sequence>MEAVIEKECSALGGLFQTIISDMKGSYPVWEDFINKAGKLQSQLRTTVVAAAAFLDAFQKVADMATNTRGGTREIGSALTRMCMRHRSIEAKLRQFSSALIDCLINPLQEQMEEWKKVANQLDKDHAKEYKKARQEIKKKSSDTLKLQKKAKKGRGDIQPQLDSALQDVNDKYLLLEETEKQAVRKALIEERGRFCTFIAMLRPVIEEEISMLGEITHLQTISEDLKSLTMDPHKLPSSSEQVILDLKGSDYSWSYQTPPSSPSTTMSRKSSVCSLNSVNSSDSRSSGSHSHSPSSHYRYRSSNLAQQAPVRLSSVSSHDSGFISQDAFQSKSPSPMPPEAPGQDWAKPGPYDQPLVNTLQRRKEKREPDPSGGGPTAAGGAPAAADEAQRPRSMTVSAATRPGEEMEACEELALALSRGLQLDTQRSSRDSLQCSSGYSTQTTTPCCSEDTIPSQVSDYDYFSVSGDQEADQQEFDKSSTIPRNSDISQSYRRMFQAKRPASTAGLPTTLGPAMVTPGVATIRRTPSTKPSVRRGTIGAGPIPIKTPVIPVKTPTVPDLPGVLPAPPDGPEERGEHSPESPSVGEGPQGVTSMPSSMWSGQASVNPPLPGPKPSIPEEHRQAIPESEAEDQERDPPSATASPGQVPESDAAELSPRDTPQGEDMLNAIRRGVKLKKTTTNDRSAPRFS</sequence>
<feature type="region of interest" description="Disordered" evidence="7">
    <location>
        <begin position="135"/>
        <end position="159"/>
    </location>
</feature>
<evidence type="ECO:0000256" key="3">
    <source>
        <dbReference type="ARBA" id="ARBA00022553"/>
    </source>
</evidence>
<comment type="subcellular location">
    <subcellularLocation>
        <location evidence="1">Cytoplasm</location>
    </subcellularLocation>
</comment>
<keyword evidence="10" id="KW-1185">Reference proteome</keyword>
<dbReference type="GO" id="GO:0005543">
    <property type="term" value="F:phospholipid binding"/>
    <property type="evidence" value="ECO:0007669"/>
    <property type="project" value="TreeGrafter"/>
</dbReference>
<dbReference type="Pfam" id="PF02205">
    <property type="entry name" value="WH2"/>
    <property type="match status" value="1"/>
</dbReference>
<dbReference type="Pfam" id="PF08397">
    <property type="entry name" value="IMD"/>
    <property type="match status" value="1"/>
</dbReference>
<feature type="compositionally biased region" description="Polar residues" evidence="7">
    <location>
        <begin position="590"/>
        <end position="605"/>
    </location>
</feature>
<feature type="region of interest" description="Disordered" evidence="7">
    <location>
        <begin position="423"/>
        <end position="447"/>
    </location>
</feature>
<dbReference type="AlphaFoldDB" id="A0A8M1M9Z2"/>
<evidence type="ECO:0000256" key="2">
    <source>
        <dbReference type="ARBA" id="ARBA00022490"/>
    </source>
</evidence>
<name>A0A8M1M9Z2_NEOSC</name>
<dbReference type="GO" id="GO:0015629">
    <property type="term" value="C:actin cytoskeleton"/>
    <property type="evidence" value="ECO:0007669"/>
    <property type="project" value="TreeGrafter"/>
</dbReference>
<dbReference type="GeneID" id="110579241"/>
<evidence type="ECO:0000259" key="8">
    <source>
        <dbReference type="PROSITE" id="PS51082"/>
    </source>
</evidence>
<dbReference type="InterPro" id="IPR027267">
    <property type="entry name" value="AH/BAR_dom_sf"/>
</dbReference>
<evidence type="ECO:0000256" key="4">
    <source>
        <dbReference type="ARBA" id="ARBA00023054"/>
    </source>
</evidence>
<feature type="region of interest" description="Disordered" evidence="7">
    <location>
        <begin position="524"/>
        <end position="689"/>
    </location>
</feature>
<dbReference type="CDD" id="cd07643">
    <property type="entry name" value="I-BAR_IMD_MIM"/>
    <property type="match status" value="1"/>
</dbReference>
<accession>A0A8M1M9Z2</accession>
<keyword evidence="2" id="KW-0963">Cytoplasm</keyword>
<dbReference type="Gene3D" id="1.20.1270.60">
    <property type="entry name" value="Arfaptin homology (AH) domain/BAR domain"/>
    <property type="match status" value="1"/>
</dbReference>
<gene>
    <name evidence="11" type="primary">MTSS1</name>
</gene>
<dbReference type="InterPro" id="IPR030127">
    <property type="entry name" value="MTSS1/MTSS2"/>
</dbReference>
<dbReference type="RefSeq" id="XP_044770607.1">
    <property type="nucleotide sequence ID" value="XM_044914672.1"/>
</dbReference>